<comment type="caution">
    <text evidence="2">The sequence shown here is derived from an EMBL/GenBank/DDBJ whole genome shotgun (WGS) entry which is preliminary data.</text>
</comment>
<evidence type="ECO:0000313" key="2">
    <source>
        <dbReference type="EMBL" id="KFE69916.1"/>
    </source>
</evidence>
<feature type="compositionally biased region" description="Basic and acidic residues" evidence="1">
    <location>
        <begin position="387"/>
        <end position="398"/>
    </location>
</feature>
<feature type="compositionally biased region" description="Basic and acidic residues" evidence="1">
    <location>
        <begin position="266"/>
        <end position="291"/>
    </location>
</feature>
<proteinExistence type="predicted"/>
<feature type="compositionally biased region" description="Pro residues" evidence="1">
    <location>
        <begin position="192"/>
        <end position="205"/>
    </location>
</feature>
<dbReference type="OrthoDB" id="3541690at2"/>
<organism evidence="2 3">
    <name type="scientific">Hyalangium minutum</name>
    <dbReference type="NCBI Taxonomy" id="394096"/>
    <lineage>
        <taxon>Bacteria</taxon>
        <taxon>Pseudomonadati</taxon>
        <taxon>Myxococcota</taxon>
        <taxon>Myxococcia</taxon>
        <taxon>Myxococcales</taxon>
        <taxon>Cystobacterineae</taxon>
        <taxon>Archangiaceae</taxon>
        <taxon>Hyalangium</taxon>
    </lineage>
</organism>
<feature type="region of interest" description="Disordered" evidence="1">
    <location>
        <begin position="352"/>
        <end position="398"/>
    </location>
</feature>
<dbReference type="RefSeq" id="WP_157231857.1">
    <property type="nucleotide sequence ID" value="NZ_JMCB01000003.1"/>
</dbReference>
<evidence type="ECO:0008006" key="4">
    <source>
        <dbReference type="Google" id="ProtNLM"/>
    </source>
</evidence>
<feature type="compositionally biased region" description="Polar residues" evidence="1">
    <location>
        <begin position="1"/>
        <end position="18"/>
    </location>
</feature>
<gene>
    <name evidence="2" type="ORF">DB31_4958</name>
</gene>
<name>A0A085WQF3_9BACT</name>
<dbReference type="AlphaFoldDB" id="A0A085WQF3"/>
<evidence type="ECO:0000313" key="3">
    <source>
        <dbReference type="Proteomes" id="UP000028725"/>
    </source>
</evidence>
<reference evidence="2 3" key="1">
    <citation type="submission" date="2014-04" db="EMBL/GenBank/DDBJ databases">
        <title>Genome assembly of Hyalangium minutum DSM 14724.</title>
        <authorList>
            <person name="Sharma G."/>
            <person name="Subramanian S."/>
        </authorList>
    </citation>
    <scope>NUCLEOTIDE SEQUENCE [LARGE SCALE GENOMIC DNA]</scope>
    <source>
        <strain evidence="2 3">DSM 14724</strain>
    </source>
</reference>
<dbReference type="EMBL" id="JMCB01000003">
    <property type="protein sequence ID" value="KFE69916.1"/>
    <property type="molecule type" value="Genomic_DNA"/>
</dbReference>
<accession>A0A085WQF3</accession>
<feature type="region of interest" description="Disordered" evidence="1">
    <location>
        <begin position="173"/>
        <end position="300"/>
    </location>
</feature>
<feature type="region of interest" description="Disordered" evidence="1">
    <location>
        <begin position="1"/>
        <end position="22"/>
    </location>
</feature>
<evidence type="ECO:0000256" key="1">
    <source>
        <dbReference type="SAM" id="MobiDB-lite"/>
    </source>
</evidence>
<dbReference type="Proteomes" id="UP000028725">
    <property type="component" value="Unassembled WGS sequence"/>
</dbReference>
<feature type="compositionally biased region" description="Basic and acidic residues" evidence="1">
    <location>
        <begin position="352"/>
        <end position="373"/>
    </location>
</feature>
<keyword evidence="3" id="KW-1185">Reference proteome</keyword>
<sequence>MASRSKTPPGSRGKQGSSEAEIAARQRALYALPLDQFTRTRDALAKALTAEGHTQEAQAIKKLKRPVVPAWIVNRLAQGQPEHMDQFLSSAHALELAHRRAMSGLATDQLKDANRTFQQSLEVLMKDVNASLSALGRDATGDLIRQVEETLRAAALGTAEERAILARGTLTQPLRSSGFGSLSPLMLVGPAPERPAPKPPKPPPSRRPEKTPARPAPTPHRADAKVLRGPWAPREEEEQIPVRTMPSPKPHAVPAESPAQKRKAHKEAEAETRRQRDVELRQLRREAKQSADEATLAEKNARHNLVRAQAALRTMKAQTLQARRVLETAETQVHRAREALEAAEDLARQAREELQNAEEAERAQTEEAERADEQAAVAERALTQARRHLEQTESHLHR</sequence>
<protein>
    <recommendedName>
        <fullName evidence="4">TolA protein</fullName>
    </recommendedName>
</protein>
<dbReference type="STRING" id="394096.DB31_4958"/>